<proteinExistence type="predicted"/>
<dbReference type="PANTHER" id="PTHR39398">
    <property type="entry name" value="YALI0F14311P"/>
    <property type="match status" value="1"/>
</dbReference>
<name>A0A4R0RPH6_9APHY</name>
<dbReference type="OrthoDB" id="2100128at2759"/>
<protein>
    <submittedName>
        <fullName evidence="1">Uncharacterized protein</fullName>
    </submittedName>
</protein>
<sequence>MELMPSLSRSSGLERDGNSLRDYKVQEEYREFIQEKLDSYWRRFPPNAQNRDAKQREEVEANLLILFRKLREGLLATNRTDKFALEVYEISFHLALIFKSAPQATSVISHLLPKVYLSFAEMPTNGPTSALLSCLHFLVTAYPSQSRYLEHRNILGSKFISMQSPPGVWLDKLTRCLRQRNYSQLEVLTGRDRLTDLLPAQQGREHHLPLQALCVVIESLRIKARNTTWHVLRSAYRELHLPVDPGSGPGSSMWLCRSLALRPLVASETRNGDGFDEMKTWLSERHAAGDVRPKEGTEDRWIVTKVSA</sequence>
<dbReference type="Proteomes" id="UP000292702">
    <property type="component" value="Unassembled WGS sequence"/>
</dbReference>
<gene>
    <name evidence="1" type="ORF">EIP91_001779</name>
</gene>
<comment type="caution">
    <text evidence="1">The sequence shown here is derived from an EMBL/GenBank/DDBJ whole genome shotgun (WGS) entry which is preliminary data.</text>
</comment>
<reference evidence="1 2" key="1">
    <citation type="submission" date="2018-11" db="EMBL/GenBank/DDBJ databases">
        <title>Genome assembly of Steccherinum ochraceum LE-BIN_3174, the white-rot fungus of the Steccherinaceae family (The Residual Polyporoid clade, Polyporales, Basidiomycota).</title>
        <authorList>
            <person name="Fedorova T.V."/>
            <person name="Glazunova O.A."/>
            <person name="Landesman E.O."/>
            <person name="Moiseenko K.V."/>
            <person name="Psurtseva N.V."/>
            <person name="Savinova O.S."/>
            <person name="Shakhova N.V."/>
            <person name="Tyazhelova T.V."/>
            <person name="Vasina D.V."/>
        </authorList>
    </citation>
    <scope>NUCLEOTIDE SEQUENCE [LARGE SCALE GENOMIC DNA]</scope>
    <source>
        <strain evidence="1 2">LE-BIN_3174</strain>
    </source>
</reference>
<accession>A0A4R0RPH6</accession>
<dbReference type="PANTHER" id="PTHR39398:SF1">
    <property type="entry name" value="CSN8_PSMD8_EIF3K DOMAIN-CONTAINING PROTEIN"/>
    <property type="match status" value="1"/>
</dbReference>
<evidence type="ECO:0000313" key="1">
    <source>
        <dbReference type="EMBL" id="TCD70750.1"/>
    </source>
</evidence>
<dbReference type="STRING" id="92696.A0A4R0RPH6"/>
<organism evidence="1 2">
    <name type="scientific">Steccherinum ochraceum</name>
    <dbReference type="NCBI Taxonomy" id="92696"/>
    <lineage>
        <taxon>Eukaryota</taxon>
        <taxon>Fungi</taxon>
        <taxon>Dikarya</taxon>
        <taxon>Basidiomycota</taxon>
        <taxon>Agaricomycotina</taxon>
        <taxon>Agaricomycetes</taxon>
        <taxon>Polyporales</taxon>
        <taxon>Steccherinaceae</taxon>
        <taxon>Steccherinum</taxon>
    </lineage>
</organism>
<dbReference type="AlphaFoldDB" id="A0A4R0RPH6"/>
<keyword evidence="2" id="KW-1185">Reference proteome</keyword>
<dbReference type="EMBL" id="RWJN01000015">
    <property type="protein sequence ID" value="TCD70750.1"/>
    <property type="molecule type" value="Genomic_DNA"/>
</dbReference>
<evidence type="ECO:0000313" key="2">
    <source>
        <dbReference type="Proteomes" id="UP000292702"/>
    </source>
</evidence>